<gene>
    <name evidence="1" type="ORF">GN299_13775</name>
</gene>
<evidence type="ECO:0000313" key="1">
    <source>
        <dbReference type="EMBL" id="KAF0254320.1"/>
    </source>
</evidence>
<accession>A0A7V8EGC9</accession>
<evidence type="ECO:0000313" key="2">
    <source>
        <dbReference type="Proteomes" id="UP000442695"/>
    </source>
</evidence>
<comment type="caution">
    <text evidence="1">The sequence shown here is derived from an EMBL/GenBank/DDBJ whole genome shotgun (WGS) entry which is preliminary data.</text>
</comment>
<reference evidence="1 2" key="1">
    <citation type="submission" date="2019-12" db="EMBL/GenBank/DDBJ databases">
        <authorList>
            <person name="Woiski C."/>
        </authorList>
    </citation>
    <scope>NUCLEOTIDE SEQUENCE [LARGE SCALE GENOMIC DNA]</scope>
    <source>
        <strain evidence="1 2">BOE100</strain>
    </source>
</reference>
<protein>
    <submittedName>
        <fullName evidence="1">Uncharacterized protein</fullName>
    </submittedName>
</protein>
<sequence length="250" mass="27527">MKTIALKKYRVVEAYRTAPADMGFLKLVLRLAGTLGDSLYGSEAFDAVVVGDDPLAALVLALSLQRAGARVLISPDSVGPQDWPSKDWGYQLAQMVNAFDANVGAVVAKHVHGYDPQDGYMRALSMLIKECAGSEQIMIIQSDNLQSSQGQIKGGPDHILFPLRREYEHHPLINPLWRLVRDRVKKLSFNHAEIEYVSTQKLFITTPTSRFIDSRLGILVGLAREGVAGVVRRERADDIQSASMQLLGAV</sequence>
<proteinExistence type="predicted"/>
<dbReference type="RefSeq" id="WP_156859052.1">
    <property type="nucleotide sequence ID" value="NZ_WOWR01000015.1"/>
</dbReference>
<organism evidence="1 2">
    <name type="scientific">Pseudomonas putida</name>
    <name type="common">Arthrobacter siderocapsulatus</name>
    <dbReference type="NCBI Taxonomy" id="303"/>
    <lineage>
        <taxon>Bacteria</taxon>
        <taxon>Pseudomonadati</taxon>
        <taxon>Pseudomonadota</taxon>
        <taxon>Gammaproteobacteria</taxon>
        <taxon>Pseudomonadales</taxon>
        <taxon>Pseudomonadaceae</taxon>
        <taxon>Pseudomonas</taxon>
    </lineage>
</organism>
<dbReference type="AlphaFoldDB" id="A0A7V8EGC9"/>
<dbReference type="Proteomes" id="UP000442695">
    <property type="component" value="Unassembled WGS sequence"/>
</dbReference>
<name>A0A7V8EGC9_PSEPU</name>
<dbReference type="EMBL" id="WOWR01000015">
    <property type="protein sequence ID" value="KAF0254320.1"/>
    <property type="molecule type" value="Genomic_DNA"/>
</dbReference>